<accession>A0A1M4V425</accession>
<evidence type="ECO:0000256" key="1">
    <source>
        <dbReference type="SAM" id="Phobius"/>
    </source>
</evidence>
<dbReference type="Proteomes" id="UP000184404">
    <property type="component" value="Unassembled WGS sequence"/>
</dbReference>
<keyword evidence="3" id="KW-1185">Reference proteome</keyword>
<organism evidence="2 3">
    <name type="scientific">Schwartzia succinivorans DSM 10502</name>
    <dbReference type="NCBI Taxonomy" id="1123243"/>
    <lineage>
        <taxon>Bacteria</taxon>
        <taxon>Bacillati</taxon>
        <taxon>Bacillota</taxon>
        <taxon>Negativicutes</taxon>
        <taxon>Selenomonadales</taxon>
        <taxon>Selenomonadaceae</taxon>
        <taxon>Schwartzia</taxon>
    </lineage>
</organism>
<keyword evidence="1" id="KW-1133">Transmembrane helix</keyword>
<gene>
    <name evidence="2" type="ORF">SAMN02745190_00871</name>
</gene>
<reference evidence="2 3" key="1">
    <citation type="submission" date="2016-11" db="EMBL/GenBank/DDBJ databases">
        <authorList>
            <person name="Jaros S."/>
            <person name="Januszkiewicz K."/>
            <person name="Wedrychowicz H."/>
        </authorList>
    </citation>
    <scope>NUCLEOTIDE SEQUENCE [LARGE SCALE GENOMIC DNA]</scope>
    <source>
        <strain evidence="2 3">DSM 10502</strain>
    </source>
</reference>
<dbReference type="RefSeq" id="WP_159430473.1">
    <property type="nucleotide sequence ID" value="NZ_FQUG01000003.1"/>
</dbReference>
<evidence type="ECO:0000313" key="2">
    <source>
        <dbReference type="EMBL" id="SHE63633.1"/>
    </source>
</evidence>
<keyword evidence="1" id="KW-0812">Transmembrane</keyword>
<protein>
    <submittedName>
        <fullName evidence="2">Uncharacterized protein</fullName>
    </submittedName>
</protein>
<name>A0A1M4V425_9FIRM</name>
<keyword evidence="1" id="KW-0472">Membrane</keyword>
<sequence>MDYIFVGVIAVAGLMFLLTVFYTKGYEDGYRAGEFWQDFYDHWEV</sequence>
<evidence type="ECO:0000313" key="3">
    <source>
        <dbReference type="Proteomes" id="UP000184404"/>
    </source>
</evidence>
<feature type="transmembrane region" description="Helical" evidence="1">
    <location>
        <begin position="6"/>
        <end position="23"/>
    </location>
</feature>
<dbReference type="AlphaFoldDB" id="A0A1M4V425"/>
<dbReference type="EMBL" id="FQUG01000003">
    <property type="protein sequence ID" value="SHE63633.1"/>
    <property type="molecule type" value="Genomic_DNA"/>
</dbReference>
<proteinExistence type="predicted"/>